<sequence>MNHLIFGGSGFIGTHLKRYITETLSLPDLVYSYDIRKKVSDGFSELDVRKPILIDLHNAESSIIYNLAAVHTTPGHPDHEYFEANIFGAQNVCDFARKNNIKTIVFTSSIAPYGASEDYKTEETLPMPNTPYGISKLTAEYIHKLWQAEDPENRKLVIVRPGVVFGKQEGGNFTRLYNSLKKGFFFYPGRKDTIKASVYVKDVARILYEAGQKEKPGHVTYNLTYFPAPTIEEICVTMAKATETKAPKVLVPGWALKSAAGSAYFGARVLGKNISGIHPDRVKKLMISTNISGEKLSLSPYKLQFSLKEALEDWYQDCEKKGLY</sequence>
<evidence type="ECO:0000313" key="2">
    <source>
        <dbReference type="EMBL" id="KRT18034.1"/>
    </source>
</evidence>
<dbReference type="InterPro" id="IPR001509">
    <property type="entry name" value="Epimerase_deHydtase"/>
</dbReference>
<dbReference type="Pfam" id="PF01370">
    <property type="entry name" value="Epimerase"/>
    <property type="match status" value="1"/>
</dbReference>
<accession>A0A0T5VW29</accession>
<dbReference type="STRING" id="687842.ASU31_01745"/>
<dbReference type="PANTHER" id="PTHR43245:SF55">
    <property type="entry name" value="NAD(P)-BINDING DOMAIN-CONTAINING PROTEIN"/>
    <property type="match status" value="1"/>
</dbReference>
<comment type="caution">
    <text evidence="2">The sequence shown here is derived from an EMBL/GenBank/DDBJ whole genome shotgun (WGS) entry which is preliminary data.</text>
</comment>
<evidence type="ECO:0000259" key="1">
    <source>
        <dbReference type="Pfam" id="PF01370"/>
    </source>
</evidence>
<dbReference type="CDD" id="cd08946">
    <property type="entry name" value="SDR_e"/>
    <property type="match status" value="1"/>
</dbReference>
<dbReference type="Proteomes" id="UP000051950">
    <property type="component" value="Unassembled WGS sequence"/>
</dbReference>
<feature type="domain" description="NAD-dependent epimerase/dehydratase" evidence="1">
    <location>
        <begin position="4"/>
        <end position="222"/>
    </location>
</feature>
<dbReference type="OrthoDB" id="329806at2"/>
<protein>
    <submittedName>
        <fullName evidence="2">Oxidoreductase</fullName>
    </submittedName>
</protein>
<proteinExistence type="predicted"/>
<keyword evidence="3" id="KW-1185">Reference proteome</keyword>
<gene>
    <name evidence="2" type="ORF">ASU31_01745</name>
</gene>
<organism evidence="2 3">
    <name type="scientific">Pedobacter ginsenosidimutans</name>
    <dbReference type="NCBI Taxonomy" id="687842"/>
    <lineage>
        <taxon>Bacteria</taxon>
        <taxon>Pseudomonadati</taxon>
        <taxon>Bacteroidota</taxon>
        <taxon>Sphingobacteriia</taxon>
        <taxon>Sphingobacteriales</taxon>
        <taxon>Sphingobacteriaceae</taxon>
        <taxon>Pedobacter</taxon>
    </lineage>
</organism>
<dbReference type="InterPro" id="IPR050177">
    <property type="entry name" value="Lipid_A_modif_metabolic_enz"/>
</dbReference>
<reference evidence="2 3" key="1">
    <citation type="submission" date="2015-11" db="EMBL/GenBank/DDBJ databases">
        <title>Sequence of Pedobacter ginsenosidimutans.</title>
        <authorList>
            <person name="Carson E."/>
            <person name="Keyser V."/>
            <person name="Newman J."/>
            <person name="Miller J."/>
        </authorList>
    </citation>
    <scope>NUCLEOTIDE SEQUENCE [LARGE SCALE GENOMIC DNA]</scope>
    <source>
        <strain evidence="2 3">KACC 14530</strain>
    </source>
</reference>
<dbReference type="AlphaFoldDB" id="A0A0T5VW29"/>
<dbReference type="Gene3D" id="3.40.50.720">
    <property type="entry name" value="NAD(P)-binding Rossmann-like Domain"/>
    <property type="match status" value="1"/>
</dbReference>
<dbReference type="PANTHER" id="PTHR43245">
    <property type="entry name" value="BIFUNCTIONAL POLYMYXIN RESISTANCE PROTEIN ARNA"/>
    <property type="match status" value="1"/>
</dbReference>
<dbReference type="InterPro" id="IPR036291">
    <property type="entry name" value="NAD(P)-bd_dom_sf"/>
</dbReference>
<dbReference type="RefSeq" id="WP_057930664.1">
    <property type="nucleotide sequence ID" value="NZ_LMZQ01000001.1"/>
</dbReference>
<dbReference type="SUPFAM" id="SSF51735">
    <property type="entry name" value="NAD(P)-binding Rossmann-fold domains"/>
    <property type="match status" value="1"/>
</dbReference>
<evidence type="ECO:0000313" key="3">
    <source>
        <dbReference type="Proteomes" id="UP000051950"/>
    </source>
</evidence>
<name>A0A0T5VW29_9SPHI</name>
<dbReference type="EMBL" id="LMZQ01000001">
    <property type="protein sequence ID" value="KRT18034.1"/>
    <property type="molecule type" value="Genomic_DNA"/>
</dbReference>